<dbReference type="EMBL" id="CP025491">
    <property type="protein sequence ID" value="AUH73395.1"/>
    <property type="molecule type" value="Genomic_DNA"/>
</dbReference>
<name>A0A2H5FPA9_9GAMM</name>
<evidence type="ECO:0000313" key="2">
    <source>
        <dbReference type="Proteomes" id="UP000234343"/>
    </source>
</evidence>
<accession>A0A2H5FPA9</accession>
<dbReference type="AlphaFoldDB" id="A0A2H5FPA9"/>
<evidence type="ECO:0000313" key="1">
    <source>
        <dbReference type="EMBL" id="AUH73395.1"/>
    </source>
</evidence>
<organism evidence="1 2">
    <name type="scientific">Legionella sainthelensi</name>
    <dbReference type="NCBI Taxonomy" id="28087"/>
    <lineage>
        <taxon>Bacteria</taxon>
        <taxon>Pseudomonadati</taxon>
        <taxon>Pseudomonadota</taxon>
        <taxon>Gammaproteobacteria</taxon>
        <taxon>Legionellales</taxon>
        <taxon>Legionellaceae</taxon>
        <taxon>Legionella</taxon>
    </lineage>
</organism>
<proteinExistence type="predicted"/>
<keyword evidence="2" id="KW-1185">Reference proteome</keyword>
<dbReference type="Proteomes" id="UP000234343">
    <property type="component" value="Chromosome"/>
</dbReference>
<dbReference type="KEGG" id="lsh:CAB17_16050"/>
<sequence length="116" mass="14249">MERGLPPNMEVLEIYTKYKEFTKYKNSKEKYQDLIKHQDVWIKRLICHFLNTKNLKRRSLEENQDKSRLAEEYLEQFIESLKKCQHKNFYLKLHANFLYSILILREKNISVETSLY</sequence>
<gene>
    <name evidence="1" type="ORF">CAB17_16050</name>
</gene>
<protein>
    <submittedName>
        <fullName evidence="1">Uncharacterized protein</fullName>
    </submittedName>
</protein>
<reference evidence="1 2" key="1">
    <citation type="submission" date="2017-12" db="EMBL/GenBank/DDBJ databases">
        <title>Legionella sainthelensi LA01-117, whole genome sequence of a clinical isolate from New Zealand.</title>
        <authorList>
            <person name="Cree S.L."/>
            <person name="Slow S."/>
            <person name="Kennedy M.A."/>
            <person name="Murdoch D.R."/>
            <person name="Biggs P.J."/>
            <person name="Anderson T."/>
        </authorList>
    </citation>
    <scope>NUCLEOTIDE SEQUENCE [LARGE SCALE GENOMIC DNA]</scope>
    <source>
        <strain evidence="1 2">LA01-117</strain>
    </source>
</reference>